<reference evidence="1 2" key="1">
    <citation type="submission" date="2016-06" db="EMBL/GenBank/DDBJ databases">
        <title>Draft genome of Moraxella atlantae CCUG 66109.</title>
        <authorList>
            <person name="Salva-Serra F."/>
            <person name="Engstrom-Jakobsson H."/>
            <person name="Thorell K."/>
            <person name="Gonzales-Siles L."/>
            <person name="Karlsson R."/>
            <person name="Boulund F."/>
            <person name="Engstrand L."/>
            <person name="Kristiansson E."/>
            <person name="Moore E."/>
        </authorList>
    </citation>
    <scope>NUCLEOTIDE SEQUENCE [LARGE SCALE GENOMIC DNA]</scope>
    <source>
        <strain evidence="1 2">CCUG 66109</strain>
    </source>
</reference>
<dbReference type="OrthoDB" id="9803036at2"/>
<evidence type="ECO:0000313" key="2">
    <source>
        <dbReference type="Proteomes" id="UP000092508"/>
    </source>
</evidence>
<dbReference type="PANTHER" id="PTHR13061:SF29">
    <property type="entry name" value="GAMMA CARBONIC ANHYDRASE-LIKE 1, MITOCHONDRIAL-RELATED"/>
    <property type="match status" value="1"/>
</dbReference>
<dbReference type="STRING" id="34059.A9308_02310"/>
<dbReference type="EMBL" id="LZMZ01000003">
    <property type="protein sequence ID" value="OBX80791.1"/>
    <property type="molecule type" value="Genomic_DNA"/>
</dbReference>
<dbReference type="Pfam" id="PF00132">
    <property type="entry name" value="Hexapep"/>
    <property type="match status" value="1"/>
</dbReference>
<accession>A0A1B8QFN8</accession>
<name>A0A1B8QFN8_9GAMM</name>
<dbReference type="InterPro" id="IPR050484">
    <property type="entry name" value="Transf_Hexapept/Carb_Anhydrase"/>
</dbReference>
<dbReference type="Pfam" id="PF14602">
    <property type="entry name" value="Hexapep_2"/>
    <property type="match status" value="1"/>
</dbReference>
<dbReference type="InterPro" id="IPR047324">
    <property type="entry name" value="LbH_gamma_CA-like"/>
</dbReference>
<dbReference type="AlphaFoldDB" id="A0A1B8QFN8"/>
<dbReference type="Gene3D" id="2.160.10.10">
    <property type="entry name" value="Hexapeptide repeat proteins"/>
    <property type="match status" value="1"/>
</dbReference>
<sequence>MLYQYNDKQPTYQAPFSGWIADSAQIIGDVHLGEAVSVWFGAVIRGDNSPIYLGARSNVQENCVIHTDAGISVEIGEGVTIGHLAMLHGCRIGDNSLIGIGAIVLNHAVIGKNCIIGANALVTEGTHIPDNSLAVGSPAKVIKTLSDAQIAMLKQSAAQYVAKAQAFKTGLTPVPMH</sequence>
<proteinExistence type="predicted"/>
<organism evidence="1 2">
    <name type="scientific">Faucicola atlantae</name>
    <dbReference type="NCBI Taxonomy" id="34059"/>
    <lineage>
        <taxon>Bacteria</taxon>
        <taxon>Pseudomonadati</taxon>
        <taxon>Pseudomonadota</taxon>
        <taxon>Gammaproteobacteria</taxon>
        <taxon>Moraxellales</taxon>
        <taxon>Moraxellaceae</taxon>
        <taxon>Faucicola</taxon>
    </lineage>
</organism>
<dbReference type="InterPro" id="IPR001451">
    <property type="entry name" value="Hexapep"/>
</dbReference>
<comment type="caution">
    <text evidence="1">The sequence shown here is derived from an EMBL/GenBank/DDBJ whole genome shotgun (WGS) entry which is preliminary data.</text>
</comment>
<dbReference type="SUPFAM" id="SSF51161">
    <property type="entry name" value="Trimeric LpxA-like enzymes"/>
    <property type="match status" value="1"/>
</dbReference>
<dbReference type="CDD" id="cd04645">
    <property type="entry name" value="LbH_gamma_CA_like"/>
    <property type="match status" value="1"/>
</dbReference>
<dbReference type="Proteomes" id="UP000092508">
    <property type="component" value="Unassembled WGS sequence"/>
</dbReference>
<protein>
    <submittedName>
        <fullName evidence="1">Gamma carbonic anhydrase family protein</fullName>
    </submittedName>
</protein>
<dbReference type="RefSeq" id="WP_067234350.1">
    <property type="nucleotide sequence ID" value="NZ_CP171125.1"/>
</dbReference>
<evidence type="ECO:0000313" key="1">
    <source>
        <dbReference type="EMBL" id="OBX80791.1"/>
    </source>
</evidence>
<gene>
    <name evidence="1" type="ORF">A9308_02310</name>
</gene>
<dbReference type="InterPro" id="IPR011004">
    <property type="entry name" value="Trimer_LpxA-like_sf"/>
</dbReference>
<dbReference type="PANTHER" id="PTHR13061">
    <property type="entry name" value="DYNACTIN SUBUNIT P25"/>
    <property type="match status" value="1"/>
</dbReference>